<name>A0A1Y4LCZ7_9FIRM</name>
<reference evidence="2" key="1">
    <citation type="submission" date="2017-04" db="EMBL/GenBank/DDBJ databases">
        <title>Function of individual gut microbiota members based on whole genome sequencing of pure cultures obtained from chicken caecum.</title>
        <authorList>
            <person name="Medvecky M."/>
            <person name="Cejkova D."/>
            <person name="Polansky O."/>
            <person name="Karasova D."/>
            <person name="Kubasova T."/>
            <person name="Cizek A."/>
            <person name="Rychlik I."/>
        </authorList>
    </citation>
    <scope>NUCLEOTIDE SEQUENCE [LARGE SCALE GENOMIC DNA]</scope>
    <source>
        <strain evidence="2">An180</strain>
    </source>
</reference>
<proteinExistence type="predicted"/>
<dbReference type="Proteomes" id="UP000195897">
    <property type="component" value="Unassembled WGS sequence"/>
</dbReference>
<organism evidence="1 2">
    <name type="scientific">Butyricicoccus pullicaecorum</name>
    <dbReference type="NCBI Taxonomy" id="501571"/>
    <lineage>
        <taxon>Bacteria</taxon>
        <taxon>Bacillati</taxon>
        <taxon>Bacillota</taxon>
        <taxon>Clostridia</taxon>
        <taxon>Eubacteriales</taxon>
        <taxon>Butyricicoccaceae</taxon>
        <taxon>Butyricicoccus</taxon>
    </lineage>
</organism>
<dbReference type="AlphaFoldDB" id="A0A1Y4LCZ7"/>
<gene>
    <name evidence="1" type="ORF">B5F17_01445</name>
</gene>
<sequence>MEHELVLVCAGADERPAKASGLPLLHLCLGLRPNGGLERLTLPARMAGCYLGVCDRGMERFSPAVCEQLISEAERMGAIGLVADCERETEPVQAFLSALDAQCADRHLPLYVPLVQADCVQTAHLIADTAISGGSLLDRFQELVQRYPGRIAADLRPVSCDFTLPSPNSDGTVLHASEREALRMRTGAQTFFSRELCARYFTYMDEAENGHFVLFDDSDTMREKCRCLTDLGVHPFFARYPDVKSLISP</sequence>
<accession>A0A1Y4LCZ7</accession>
<dbReference type="EMBL" id="NFKK01000001">
    <property type="protein sequence ID" value="OUP54595.1"/>
    <property type="molecule type" value="Genomic_DNA"/>
</dbReference>
<protein>
    <submittedName>
        <fullName evidence="1">Uncharacterized protein</fullName>
    </submittedName>
</protein>
<dbReference type="RefSeq" id="WP_087370050.1">
    <property type="nucleotide sequence ID" value="NZ_NFKK01000001.1"/>
</dbReference>
<comment type="caution">
    <text evidence="1">The sequence shown here is derived from an EMBL/GenBank/DDBJ whole genome shotgun (WGS) entry which is preliminary data.</text>
</comment>
<evidence type="ECO:0000313" key="2">
    <source>
        <dbReference type="Proteomes" id="UP000195897"/>
    </source>
</evidence>
<evidence type="ECO:0000313" key="1">
    <source>
        <dbReference type="EMBL" id="OUP54595.1"/>
    </source>
</evidence>